<dbReference type="Pfam" id="PF00005">
    <property type="entry name" value="ABC_tran"/>
    <property type="match status" value="2"/>
</dbReference>
<dbReference type="GO" id="GO:0005886">
    <property type="term" value="C:plasma membrane"/>
    <property type="evidence" value="ECO:0007669"/>
    <property type="project" value="UniProtKB-SubCell"/>
</dbReference>
<dbReference type="InterPro" id="IPR050107">
    <property type="entry name" value="ABC_carbohydrate_import_ATPase"/>
</dbReference>
<gene>
    <name evidence="11" type="ORF">FYJ34_11000</name>
</gene>
<evidence type="ECO:0000256" key="4">
    <source>
        <dbReference type="ARBA" id="ARBA00022597"/>
    </source>
</evidence>
<keyword evidence="8" id="KW-1278">Translocase</keyword>
<dbReference type="AlphaFoldDB" id="A0A6N7UTG8"/>
<accession>A0A6N7UTG8</accession>
<organism evidence="11 12">
    <name type="scientific">Suipraeoptans intestinalis</name>
    <dbReference type="NCBI Taxonomy" id="2606628"/>
    <lineage>
        <taxon>Bacteria</taxon>
        <taxon>Bacillati</taxon>
        <taxon>Bacillota</taxon>
        <taxon>Clostridia</taxon>
        <taxon>Lachnospirales</taxon>
        <taxon>Lachnospiraceae</taxon>
        <taxon>Suipraeoptans</taxon>
    </lineage>
</organism>
<keyword evidence="7 11" id="KW-0067">ATP-binding</keyword>
<evidence type="ECO:0000313" key="12">
    <source>
        <dbReference type="Proteomes" id="UP000434409"/>
    </source>
</evidence>
<sequence>MKPIFQVKQISKSFPGVKALTEVSIDFYPGEVHALVGENGAGKSTLIKIMSGVYTPTDGELIYQGEKLSFKAPKEAIDLGILVIHQELSVANHLTVAENIYLGCEPRRKNGMLDRKKMNRDAQAILDEMNVDIQADMLAGHLNAAQQQMIEIAKVISKQAKIVIMDEPTSSLSEHEIQSLFIQIKKLIEKNVSVVYITHRMKEITEIGHRVTVLRDGCKVDTMQVKEVTEKEIVSRMVGREIGDYYHKKEHKRGKEMLRVENLSKQGVFSEISFCAYAGEIVGFSGLVGAGRTEVMEAIFGATGYEEGKVYLEGKEVLFRTPKEAIRSKIGLVTEDRRRTGLLLKKKIRENIVLPSLTRHRKKLGFLNKAWEVTSSRQYMEKLKIKAPGIDTVVGTLSGGNQQKVILAKWLVADSKILILDEPTRGIDVNARSEFYTLMNDFVEQGGAIIMISSEMPEILGVSDRIIVMREGRISGELSREEATEQRVIHMASITSEKE</sequence>
<evidence type="ECO:0000256" key="7">
    <source>
        <dbReference type="ARBA" id="ARBA00022840"/>
    </source>
</evidence>
<keyword evidence="2" id="KW-0813">Transport</keyword>
<keyword evidence="3" id="KW-1003">Cell membrane</keyword>
<evidence type="ECO:0000256" key="3">
    <source>
        <dbReference type="ARBA" id="ARBA00022475"/>
    </source>
</evidence>
<dbReference type="EMBL" id="VULY01000018">
    <property type="protein sequence ID" value="MSR94771.1"/>
    <property type="molecule type" value="Genomic_DNA"/>
</dbReference>
<dbReference type="RefSeq" id="WP_154478608.1">
    <property type="nucleotide sequence ID" value="NZ_VULY01000018.1"/>
</dbReference>
<comment type="caution">
    <text evidence="11">The sequence shown here is derived from an EMBL/GenBank/DDBJ whole genome shotgun (WGS) entry which is preliminary data.</text>
</comment>
<protein>
    <submittedName>
        <fullName evidence="11">Sugar ABC transporter ATP-binding protein</fullName>
    </submittedName>
</protein>
<reference evidence="11 12" key="1">
    <citation type="submission" date="2019-08" db="EMBL/GenBank/DDBJ databases">
        <title>In-depth cultivation of the pig gut microbiome towards novel bacterial diversity and tailored functional studies.</title>
        <authorList>
            <person name="Wylensek D."/>
            <person name="Hitch T.C.A."/>
            <person name="Clavel T."/>
        </authorList>
    </citation>
    <scope>NUCLEOTIDE SEQUENCE [LARGE SCALE GENOMIC DNA]</scope>
    <source>
        <strain evidence="11 12">68-1-5</strain>
    </source>
</reference>
<dbReference type="FunFam" id="3.40.50.300:FF:000127">
    <property type="entry name" value="Ribose import ATP-binding protein RbsA"/>
    <property type="match status" value="1"/>
</dbReference>
<dbReference type="Gene3D" id="3.40.50.300">
    <property type="entry name" value="P-loop containing nucleotide triphosphate hydrolases"/>
    <property type="match status" value="2"/>
</dbReference>
<keyword evidence="4" id="KW-0762">Sugar transport</keyword>
<dbReference type="PANTHER" id="PTHR43790">
    <property type="entry name" value="CARBOHYDRATE TRANSPORT ATP-BINDING PROTEIN MG119-RELATED"/>
    <property type="match status" value="1"/>
</dbReference>
<dbReference type="PROSITE" id="PS50893">
    <property type="entry name" value="ABC_TRANSPORTER_2"/>
    <property type="match status" value="2"/>
</dbReference>
<evidence type="ECO:0000256" key="8">
    <source>
        <dbReference type="ARBA" id="ARBA00022967"/>
    </source>
</evidence>
<evidence type="ECO:0000313" key="11">
    <source>
        <dbReference type="EMBL" id="MSR94771.1"/>
    </source>
</evidence>
<keyword evidence="5" id="KW-0677">Repeat</keyword>
<evidence type="ECO:0000256" key="6">
    <source>
        <dbReference type="ARBA" id="ARBA00022741"/>
    </source>
</evidence>
<evidence type="ECO:0000256" key="5">
    <source>
        <dbReference type="ARBA" id="ARBA00022737"/>
    </source>
</evidence>
<dbReference type="InterPro" id="IPR017871">
    <property type="entry name" value="ABC_transporter-like_CS"/>
</dbReference>
<evidence type="ECO:0000256" key="1">
    <source>
        <dbReference type="ARBA" id="ARBA00004202"/>
    </source>
</evidence>
<dbReference type="GO" id="GO:0016887">
    <property type="term" value="F:ATP hydrolysis activity"/>
    <property type="evidence" value="ECO:0007669"/>
    <property type="project" value="InterPro"/>
</dbReference>
<dbReference type="InterPro" id="IPR027417">
    <property type="entry name" value="P-loop_NTPase"/>
</dbReference>
<dbReference type="PANTHER" id="PTHR43790:SF3">
    <property type="entry name" value="D-ALLOSE IMPORT ATP-BINDING PROTEIN ALSA-RELATED"/>
    <property type="match status" value="1"/>
</dbReference>
<keyword evidence="6" id="KW-0547">Nucleotide-binding</keyword>
<dbReference type="CDD" id="cd03216">
    <property type="entry name" value="ABC_Carb_Monos_I"/>
    <property type="match status" value="1"/>
</dbReference>
<evidence type="ECO:0000259" key="10">
    <source>
        <dbReference type="PROSITE" id="PS50893"/>
    </source>
</evidence>
<feature type="domain" description="ABC transporter" evidence="10">
    <location>
        <begin position="5"/>
        <end position="241"/>
    </location>
</feature>
<dbReference type="InterPro" id="IPR003593">
    <property type="entry name" value="AAA+_ATPase"/>
</dbReference>
<evidence type="ECO:0000256" key="2">
    <source>
        <dbReference type="ARBA" id="ARBA00022448"/>
    </source>
</evidence>
<proteinExistence type="predicted"/>
<feature type="domain" description="ABC transporter" evidence="10">
    <location>
        <begin position="252"/>
        <end position="496"/>
    </location>
</feature>
<keyword evidence="12" id="KW-1185">Reference proteome</keyword>
<comment type="subcellular location">
    <subcellularLocation>
        <location evidence="1">Cell membrane</location>
        <topology evidence="1">Peripheral membrane protein</topology>
    </subcellularLocation>
</comment>
<dbReference type="SMART" id="SM00382">
    <property type="entry name" value="AAA"/>
    <property type="match status" value="2"/>
</dbReference>
<dbReference type="CDD" id="cd03215">
    <property type="entry name" value="ABC_Carb_Monos_II"/>
    <property type="match status" value="1"/>
</dbReference>
<name>A0A6N7UTG8_9FIRM</name>
<evidence type="ECO:0000256" key="9">
    <source>
        <dbReference type="ARBA" id="ARBA00023136"/>
    </source>
</evidence>
<dbReference type="Proteomes" id="UP000434409">
    <property type="component" value="Unassembled WGS sequence"/>
</dbReference>
<keyword evidence="9" id="KW-0472">Membrane</keyword>
<dbReference type="PROSITE" id="PS00211">
    <property type="entry name" value="ABC_TRANSPORTER_1"/>
    <property type="match status" value="1"/>
</dbReference>
<dbReference type="InterPro" id="IPR003439">
    <property type="entry name" value="ABC_transporter-like_ATP-bd"/>
</dbReference>
<dbReference type="GO" id="GO:0005524">
    <property type="term" value="F:ATP binding"/>
    <property type="evidence" value="ECO:0007669"/>
    <property type="project" value="UniProtKB-KW"/>
</dbReference>
<dbReference type="SUPFAM" id="SSF52540">
    <property type="entry name" value="P-loop containing nucleoside triphosphate hydrolases"/>
    <property type="match status" value="2"/>
</dbReference>